<name>A0AAU2VEY0_9ACTN</name>
<accession>A0AAU2VEY0</accession>
<keyword evidence="1 3" id="KW-0378">Hydrolase</keyword>
<organism evidence="3">
    <name type="scientific">Streptomyces sp. NBC_00003</name>
    <dbReference type="NCBI Taxonomy" id="2903608"/>
    <lineage>
        <taxon>Bacteria</taxon>
        <taxon>Bacillati</taxon>
        <taxon>Actinomycetota</taxon>
        <taxon>Actinomycetes</taxon>
        <taxon>Kitasatosporales</taxon>
        <taxon>Streptomycetaceae</taxon>
        <taxon>Streptomyces</taxon>
    </lineage>
</organism>
<dbReference type="InterPro" id="IPR050266">
    <property type="entry name" value="AB_hydrolase_sf"/>
</dbReference>
<protein>
    <submittedName>
        <fullName evidence="3">Alpha/beta hydrolase</fullName>
    </submittedName>
</protein>
<dbReference type="InterPro" id="IPR029058">
    <property type="entry name" value="AB_hydrolase_fold"/>
</dbReference>
<evidence type="ECO:0000313" key="3">
    <source>
        <dbReference type="EMBL" id="WTW66078.1"/>
    </source>
</evidence>
<feature type="domain" description="AB hydrolase-1" evidence="2">
    <location>
        <begin position="21"/>
        <end position="241"/>
    </location>
</feature>
<dbReference type="EMBL" id="CP108318">
    <property type="protein sequence ID" value="WTW66078.1"/>
    <property type="molecule type" value="Genomic_DNA"/>
</dbReference>
<dbReference type="SUPFAM" id="SSF53474">
    <property type="entry name" value="alpha/beta-Hydrolases"/>
    <property type="match status" value="1"/>
</dbReference>
<evidence type="ECO:0000259" key="2">
    <source>
        <dbReference type="Pfam" id="PF00561"/>
    </source>
</evidence>
<reference evidence="3" key="1">
    <citation type="submission" date="2022-10" db="EMBL/GenBank/DDBJ databases">
        <title>The complete genomes of actinobacterial strains from the NBC collection.</title>
        <authorList>
            <person name="Joergensen T.S."/>
            <person name="Alvarez Arevalo M."/>
            <person name="Sterndorff E.B."/>
            <person name="Faurdal D."/>
            <person name="Vuksanovic O."/>
            <person name="Mourched A.-S."/>
            <person name="Charusanti P."/>
            <person name="Shaw S."/>
            <person name="Blin K."/>
            <person name="Weber T."/>
        </authorList>
    </citation>
    <scope>NUCLEOTIDE SEQUENCE</scope>
    <source>
        <strain evidence="3">NBC_00003</strain>
    </source>
</reference>
<dbReference type="Pfam" id="PF00561">
    <property type="entry name" value="Abhydrolase_1"/>
    <property type="match status" value="1"/>
</dbReference>
<dbReference type="PANTHER" id="PTHR43798">
    <property type="entry name" value="MONOACYLGLYCEROL LIPASE"/>
    <property type="match status" value="1"/>
</dbReference>
<gene>
    <name evidence="3" type="ORF">OG549_38635</name>
</gene>
<dbReference type="InterPro" id="IPR000073">
    <property type="entry name" value="AB_hydrolase_1"/>
</dbReference>
<dbReference type="AlphaFoldDB" id="A0AAU2VEY0"/>
<dbReference type="GO" id="GO:0016787">
    <property type="term" value="F:hydrolase activity"/>
    <property type="evidence" value="ECO:0007669"/>
    <property type="project" value="UniProtKB-KW"/>
</dbReference>
<evidence type="ECO:0000256" key="1">
    <source>
        <dbReference type="ARBA" id="ARBA00022801"/>
    </source>
</evidence>
<dbReference type="Gene3D" id="3.40.50.1820">
    <property type="entry name" value="alpha/beta hydrolase"/>
    <property type="match status" value="1"/>
</dbReference>
<dbReference type="GO" id="GO:0016020">
    <property type="term" value="C:membrane"/>
    <property type="evidence" value="ECO:0007669"/>
    <property type="project" value="TreeGrafter"/>
</dbReference>
<sequence length="265" mass="28196">MPYTTVNGIRLFHTDSGTGTPVLFLHGWGSSGRVWEAQIADLADDHRVVAMDLRGCGRSDHPAADNTTDANVTDILALMDVLDLDQATLVGSSLGATFALEAALRSPHRVAGVVSISGPGYWPGQGMSDTLCSLRAALLDDRAAALAGWVPKWFGPEADPGLARQTVEQILQSGSWVTDLLNERETGDPRETLAQLTVPALFLHGRLDSEIPLEVSSTLAALAPYGEFHVIERAGHMAHQEQPAAVNALIRSFLARSAADTALTV</sequence>
<dbReference type="PRINTS" id="PR00111">
    <property type="entry name" value="ABHYDROLASE"/>
</dbReference>
<proteinExistence type="predicted"/>
<dbReference type="PANTHER" id="PTHR43798:SF31">
    <property type="entry name" value="AB HYDROLASE SUPERFAMILY PROTEIN YCLE"/>
    <property type="match status" value="1"/>
</dbReference>